<comment type="caution">
    <text evidence="1">The sequence shown here is derived from an EMBL/GenBank/DDBJ whole genome shotgun (WGS) entry which is preliminary data.</text>
</comment>
<keyword evidence="1" id="KW-0548">Nucleotidyltransferase</keyword>
<dbReference type="GO" id="GO:0043752">
    <property type="term" value="F:adenosylcobinamide kinase activity"/>
    <property type="evidence" value="ECO:0007669"/>
    <property type="project" value="InterPro"/>
</dbReference>
<keyword evidence="1" id="KW-0418">Kinase</keyword>
<dbReference type="Gene3D" id="3.40.50.300">
    <property type="entry name" value="P-loop containing nucleotide triphosphate hydrolases"/>
    <property type="match status" value="1"/>
</dbReference>
<dbReference type="InterPro" id="IPR003203">
    <property type="entry name" value="CobU/CobP"/>
</dbReference>
<reference evidence="1" key="1">
    <citation type="journal article" date="2021" name="PeerJ">
        <title>Extensive microbial diversity within the chicken gut microbiome revealed by metagenomics and culture.</title>
        <authorList>
            <person name="Gilroy R."/>
            <person name="Ravi A."/>
            <person name="Getino M."/>
            <person name="Pursley I."/>
            <person name="Horton D.L."/>
            <person name="Alikhan N.F."/>
            <person name="Baker D."/>
            <person name="Gharbi K."/>
            <person name="Hall N."/>
            <person name="Watson M."/>
            <person name="Adriaenssens E.M."/>
            <person name="Foster-Nyarko E."/>
            <person name="Jarju S."/>
            <person name="Secka A."/>
            <person name="Antonio M."/>
            <person name="Oren A."/>
            <person name="Chaudhuri R.R."/>
            <person name="La Ragione R."/>
            <person name="Hildebrand F."/>
            <person name="Pallen M.J."/>
        </authorList>
    </citation>
    <scope>NUCLEOTIDE SEQUENCE</scope>
    <source>
        <strain evidence="1">ChiGjej6B6-1540</strain>
    </source>
</reference>
<dbReference type="Proteomes" id="UP000824192">
    <property type="component" value="Unassembled WGS sequence"/>
</dbReference>
<keyword evidence="1" id="KW-0808">Transferase</keyword>
<name>A0A9D1RVR6_9FIRM</name>
<proteinExistence type="predicted"/>
<reference evidence="1" key="2">
    <citation type="submission" date="2021-04" db="EMBL/GenBank/DDBJ databases">
        <authorList>
            <person name="Gilroy R."/>
        </authorList>
    </citation>
    <scope>NUCLEOTIDE SEQUENCE</scope>
    <source>
        <strain evidence="1">ChiGjej6B6-1540</strain>
    </source>
</reference>
<organism evidence="1 2">
    <name type="scientific">Candidatus Flavonifractor merdipullorum</name>
    <dbReference type="NCBI Taxonomy" id="2838590"/>
    <lineage>
        <taxon>Bacteria</taxon>
        <taxon>Bacillati</taxon>
        <taxon>Bacillota</taxon>
        <taxon>Clostridia</taxon>
        <taxon>Eubacteriales</taxon>
        <taxon>Oscillospiraceae</taxon>
        <taxon>Flavonifractor</taxon>
    </lineage>
</organism>
<dbReference type="AlphaFoldDB" id="A0A9D1RVR6"/>
<dbReference type="GO" id="GO:0009236">
    <property type="term" value="P:cobalamin biosynthetic process"/>
    <property type="evidence" value="ECO:0007669"/>
    <property type="project" value="InterPro"/>
</dbReference>
<accession>A0A9D1RVR6</accession>
<protein>
    <submittedName>
        <fullName evidence="1">Bifunctional adenosylcobinamide kinase/adenosylcobinamide-phosphate guanylyltransferase</fullName>
    </submittedName>
</protein>
<dbReference type="GO" id="GO:0016779">
    <property type="term" value="F:nucleotidyltransferase activity"/>
    <property type="evidence" value="ECO:0007669"/>
    <property type="project" value="UniProtKB-KW"/>
</dbReference>
<dbReference type="GO" id="GO:0000166">
    <property type="term" value="F:nucleotide binding"/>
    <property type="evidence" value="ECO:0007669"/>
    <property type="project" value="InterPro"/>
</dbReference>
<evidence type="ECO:0000313" key="1">
    <source>
        <dbReference type="EMBL" id="HIW94510.1"/>
    </source>
</evidence>
<sequence length="122" mass="13496">MRLVIGGRGQGKKTYVHGLGYDWEEMKPCLSEQPVVVSLEDIVARLLKDGQDPLAVVLRHADAHPDAVYVCTEMGCGVVPVDRFQREWREAAGRVCCALAAKASRVERIFCGLPMVLKEEEA</sequence>
<dbReference type="EMBL" id="DXGA01000176">
    <property type="protein sequence ID" value="HIW94510.1"/>
    <property type="molecule type" value="Genomic_DNA"/>
</dbReference>
<gene>
    <name evidence="1" type="ORF">H9868_08255</name>
</gene>
<dbReference type="Pfam" id="PF02283">
    <property type="entry name" value="CobU"/>
    <property type="match status" value="1"/>
</dbReference>
<dbReference type="InterPro" id="IPR027417">
    <property type="entry name" value="P-loop_NTPase"/>
</dbReference>
<evidence type="ECO:0000313" key="2">
    <source>
        <dbReference type="Proteomes" id="UP000824192"/>
    </source>
</evidence>
<dbReference type="SUPFAM" id="SSF52540">
    <property type="entry name" value="P-loop containing nucleoside triphosphate hydrolases"/>
    <property type="match status" value="1"/>
</dbReference>